<keyword evidence="2" id="KW-0732">Signal</keyword>
<reference evidence="3" key="1">
    <citation type="submission" date="2022-11" db="EMBL/GenBank/DDBJ databases">
        <authorList>
            <person name="Morgan W.R."/>
            <person name="Tartar A."/>
        </authorList>
    </citation>
    <scope>NUCLEOTIDE SEQUENCE</scope>
    <source>
        <strain evidence="3">ARSEF 373</strain>
    </source>
</reference>
<dbReference type="PRINTS" id="PR01217">
    <property type="entry name" value="PRICHEXTENSN"/>
</dbReference>
<evidence type="ECO:0000313" key="4">
    <source>
        <dbReference type="Proteomes" id="UP001146120"/>
    </source>
</evidence>
<accession>A0AAV2YS78</accession>
<feature type="compositionally biased region" description="Pro residues" evidence="1">
    <location>
        <begin position="172"/>
        <end position="228"/>
    </location>
</feature>
<feature type="compositionally biased region" description="Polar residues" evidence="1">
    <location>
        <begin position="276"/>
        <end position="293"/>
    </location>
</feature>
<dbReference type="EMBL" id="DAKRPA010000179">
    <property type="protein sequence ID" value="DAZ96072.1"/>
    <property type="molecule type" value="Genomic_DNA"/>
</dbReference>
<feature type="region of interest" description="Disordered" evidence="1">
    <location>
        <begin position="166"/>
        <end position="293"/>
    </location>
</feature>
<reference evidence="3" key="2">
    <citation type="journal article" date="2023" name="Microbiol Resour">
        <title>Decontamination and Annotation of the Draft Genome Sequence of the Oomycete Lagenidium giganteum ARSEF 373.</title>
        <authorList>
            <person name="Morgan W.R."/>
            <person name="Tartar A."/>
        </authorList>
    </citation>
    <scope>NUCLEOTIDE SEQUENCE</scope>
    <source>
        <strain evidence="3">ARSEF 373</strain>
    </source>
</reference>
<comment type="caution">
    <text evidence="3">The sequence shown here is derived from an EMBL/GenBank/DDBJ whole genome shotgun (WGS) entry which is preliminary data.</text>
</comment>
<dbReference type="AlphaFoldDB" id="A0AAV2YS78"/>
<dbReference type="PROSITE" id="PS51257">
    <property type="entry name" value="PROKAR_LIPOPROTEIN"/>
    <property type="match status" value="1"/>
</dbReference>
<protein>
    <submittedName>
        <fullName evidence="3">Uncharacterized protein</fullName>
    </submittedName>
</protein>
<feature type="compositionally biased region" description="Basic and acidic residues" evidence="1">
    <location>
        <begin position="263"/>
        <end position="273"/>
    </location>
</feature>
<sequence length="293" mass="31417">MKFTNSVIATAALGVACVSAHGIIANPKAQYKDSSTATSYNTKISESAGYKSLREMLDKAAPDCGNSRTDIDPVDVSGMTTMSFQNNEEKAGFISSHHGPCEVWIDDHKIWHEDDCRAKYTEFPAVMPVDYSVCKGKCTLTFYWLALHEPAWQVYKQCVPINNPNGNGGKPTPAPTQPSPAPGPAPGPNPGPAPGPAPGPGPAPSPQPPQPQPPQPQPTQPQPQPQPTAAPVVPTTTPCNKDKNHNKGDQNPRQHQFQFQEAPKGESNGHVHAQELGTSNGEKTSYTFRSLRA</sequence>
<organism evidence="3 4">
    <name type="scientific">Lagenidium giganteum</name>
    <dbReference type="NCBI Taxonomy" id="4803"/>
    <lineage>
        <taxon>Eukaryota</taxon>
        <taxon>Sar</taxon>
        <taxon>Stramenopiles</taxon>
        <taxon>Oomycota</taxon>
        <taxon>Peronosporomycetes</taxon>
        <taxon>Pythiales</taxon>
        <taxon>Pythiaceae</taxon>
    </lineage>
</organism>
<name>A0AAV2YS78_9STRA</name>
<keyword evidence="4" id="KW-1185">Reference proteome</keyword>
<feature type="compositionally biased region" description="Low complexity" evidence="1">
    <location>
        <begin position="229"/>
        <end position="238"/>
    </location>
</feature>
<proteinExistence type="predicted"/>
<evidence type="ECO:0000256" key="2">
    <source>
        <dbReference type="SAM" id="SignalP"/>
    </source>
</evidence>
<evidence type="ECO:0000256" key="1">
    <source>
        <dbReference type="SAM" id="MobiDB-lite"/>
    </source>
</evidence>
<feature type="compositionally biased region" description="Basic and acidic residues" evidence="1">
    <location>
        <begin position="240"/>
        <end position="252"/>
    </location>
</feature>
<gene>
    <name evidence="3" type="ORF">N0F65_005850</name>
</gene>
<dbReference type="Proteomes" id="UP001146120">
    <property type="component" value="Unassembled WGS sequence"/>
</dbReference>
<feature type="chain" id="PRO_5043461208" evidence="2">
    <location>
        <begin position="21"/>
        <end position="293"/>
    </location>
</feature>
<feature type="signal peptide" evidence="2">
    <location>
        <begin position="1"/>
        <end position="20"/>
    </location>
</feature>
<evidence type="ECO:0000313" key="3">
    <source>
        <dbReference type="EMBL" id="DAZ96072.1"/>
    </source>
</evidence>